<dbReference type="Pfam" id="PF07087">
    <property type="entry name" value="DUF1353"/>
    <property type="match status" value="1"/>
</dbReference>
<proteinExistence type="predicted"/>
<evidence type="ECO:0008006" key="4">
    <source>
        <dbReference type="Google" id="ProtNLM"/>
    </source>
</evidence>
<evidence type="ECO:0000256" key="1">
    <source>
        <dbReference type="SAM" id="SignalP"/>
    </source>
</evidence>
<dbReference type="EMBL" id="JAVDVC010000003">
    <property type="protein sequence ID" value="MDR6957672.1"/>
    <property type="molecule type" value="Genomic_DNA"/>
</dbReference>
<accession>A0AAW8M996</accession>
<name>A0AAW8M996_9PSED</name>
<dbReference type="InterPro" id="IPR010767">
    <property type="entry name" value="Phage_CGC-2007_Cje0229"/>
</dbReference>
<feature type="signal peptide" evidence="1">
    <location>
        <begin position="1"/>
        <end position="23"/>
    </location>
</feature>
<reference evidence="2" key="1">
    <citation type="submission" date="2023-07" db="EMBL/GenBank/DDBJ databases">
        <title>Sorghum-associated microbial communities from plants grown in Nebraska, USA.</title>
        <authorList>
            <person name="Schachtman D."/>
        </authorList>
    </citation>
    <scope>NUCLEOTIDE SEQUENCE</scope>
    <source>
        <strain evidence="2">3432</strain>
    </source>
</reference>
<feature type="chain" id="PRO_5043869052" description="DUF1353 domain-containing protein" evidence="1">
    <location>
        <begin position="24"/>
        <end position="236"/>
    </location>
</feature>
<gene>
    <name evidence="2" type="ORF">J2W43_001653</name>
</gene>
<keyword evidence="1" id="KW-0732">Signal</keyword>
<sequence length="236" mass="25778">MGIPKYLIVGAVLLLASNAPACAATFCKTDKDRNCFTGTFGLTDIPGDPKHKRLEADFGYIDTHGIGWQTNKGTPTDGASIPPLLQPFVGSPWKDGYIRAAVIHDWYCDHKVRPWKTTHQVFYDAMLASGLNPSKAKLMFYAVYAFGPSWGYTVPGTPCIGTRNCIQTVDNQSVFVQISDQFEDLNNSTELKAIEAMIEVTELKGGLSLDELKAVADKTHPRQVLLDGPANNAALQ</sequence>
<protein>
    <recommendedName>
        <fullName evidence="4">DUF1353 domain-containing protein</fullName>
    </recommendedName>
</protein>
<organism evidence="2 3">
    <name type="scientific">Pseudomonas brassicacearum</name>
    <dbReference type="NCBI Taxonomy" id="930166"/>
    <lineage>
        <taxon>Bacteria</taxon>
        <taxon>Pseudomonadati</taxon>
        <taxon>Pseudomonadota</taxon>
        <taxon>Gammaproteobacteria</taxon>
        <taxon>Pseudomonadales</taxon>
        <taxon>Pseudomonadaceae</taxon>
        <taxon>Pseudomonas</taxon>
    </lineage>
</organism>
<evidence type="ECO:0000313" key="2">
    <source>
        <dbReference type="EMBL" id="MDR6957672.1"/>
    </source>
</evidence>
<dbReference type="RefSeq" id="WP_310358591.1">
    <property type="nucleotide sequence ID" value="NZ_JAVDVC010000003.1"/>
</dbReference>
<evidence type="ECO:0000313" key="3">
    <source>
        <dbReference type="Proteomes" id="UP001252613"/>
    </source>
</evidence>
<comment type="caution">
    <text evidence="2">The sequence shown here is derived from an EMBL/GenBank/DDBJ whole genome shotgun (WGS) entry which is preliminary data.</text>
</comment>
<dbReference type="AlphaFoldDB" id="A0AAW8M996"/>
<dbReference type="Proteomes" id="UP001252613">
    <property type="component" value="Unassembled WGS sequence"/>
</dbReference>